<sequence length="464" mass="51693">MIDIKPTGAQEREINRTVTAIRDGGGALLAWEPGCGKTYGAIWVTQKLNAARRVIVVCPKRVIPSWQASVKIITGREARVLSRTTKAGRANIEDMLNGEEGWWVINFELLVSLGKAVDVGKWPSVSFSKKSFDMVVVDEVHRIANHRTQSFRAVKALKSKYRLGLSGTPAGNKPVNIYGVLKFLNPDSVDRSFYRFADEFFVSRFNPFAASPYARIYGGERCPGALRDSVGDNWSAMRGNEVFGDLPPVNVQRVVCGMRREQKRMYWEFVDHRLAVMDGGASVASSAAVLDGRLRQITLGPLRIVGDSVEFEERESSKIDATLDILSDLPPDEKVILWCHSRKFMTPLRKRLADAGYRSVELSSDYRDEWRQFLGPDGPRILCAVVAAAAEGIDGLQNVCNTEIWLSEDNSVILNLQASARLNRKGQTKRVNRFLLQCEGTVDVTAVEPRLAAGYERLRESGLI</sequence>
<protein>
    <submittedName>
        <fullName evidence="2">Recombination ATPase helicase</fullName>
    </submittedName>
</protein>
<dbReference type="Gene3D" id="3.40.50.10810">
    <property type="entry name" value="Tandem AAA-ATPase domain"/>
    <property type="match status" value="1"/>
</dbReference>
<keyword evidence="2" id="KW-0547">Nucleotide-binding</keyword>
<dbReference type="SUPFAM" id="SSF52540">
    <property type="entry name" value="P-loop containing nucleoside triphosphate hydrolases"/>
    <property type="match status" value="2"/>
</dbReference>
<dbReference type="Pfam" id="PF00176">
    <property type="entry name" value="SNF2-rel_dom"/>
    <property type="match status" value="1"/>
</dbReference>
<dbReference type="InterPro" id="IPR014001">
    <property type="entry name" value="Helicase_ATP-bd"/>
</dbReference>
<keyword evidence="2" id="KW-0378">Hydrolase</keyword>
<dbReference type="InterPro" id="IPR038718">
    <property type="entry name" value="SNF2-like_sf"/>
</dbReference>
<dbReference type="InterPro" id="IPR000330">
    <property type="entry name" value="SNF2_N"/>
</dbReference>
<accession>A0A8S5MXE8</accession>
<dbReference type="PANTHER" id="PTHR45629">
    <property type="entry name" value="SNF2/RAD54 FAMILY MEMBER"/>
    <property type="match status" value="1"/>
</dbReference>
<proteinExistence type="predicted"/>
<dbReference type="InterPro" id="IPR050496">
    <property type="entry name" value="SNF2_RAD54_helicase_repair"/>
</dbReference>
<keyword evidence="2" id="KW-0347">Helicase</keyword>
<feature type="domain" description="Helicase ATP-binding" evidence="1">
    <location>
        <begin position="18"/>
        <end position="187"/>
    </location>
</feature>
<organism evidence="2">
    <name type="scientific">Siphoviridae sp. ctio73</name>
    <dbReference type="NCBI Taxonomy" id="2826435"/>
    <lineage>
        <taxon>Viruses</taxon>
        <taxon>Duplodnaviria</taxon>
        <taxon>Heunggongvirae</taxon>
        <taxon>Uroviricota</taxon>
        <taxon>Caudoviricetes</taxon>
    </lineage>
</organism>
<name>A0A8S5MXE8_9CAUD</name>
<dbReference type="SMART" id="SM00487">
    <property type="entry name" value="DEXDc"/>
    <property type="match status" value="1"/>
</dbReference>
<dbReference type="GO" id="GO:0005524">
    <property type="term" value="F:ATP binding"/>
    <property type="evidence" value="ECO:0007669"/>
    <property type="project" value="InterPro"/>
</dbReference>
<keyword evidence="2" id="KW-0067">ATP-binding</keyword>
<dbReference type="PROSITE" id="PS51192">
    <property type="entry name" value="HELICASE_ATP_BIND_1"/>
    <property type="match status" value="1"/>
</dbReference>
<dbReference type="PANTHER" id="PTHR45629:SF7">
    <property type="entry name" value="DNA EXCISION REPAIR PROTEIN ERCC-6-RELATED"/>
    <property type="match status" value="1"/>
</dbReference>
<evidence type="ECO:0000259" key="1">
    <source>
        <dbReference type="PROSITE" id="PS51192"/>
    </source>
</evidence>
<dbReference type="EMBL" id="BK015009">
    <property type="protein sequence ID" value="DAD86872.1"/>
    <property type="molecule type" value="Genomic_DNA"/>
</dbReference>
<dbReference type="GO" id="GO:0004386">
    <property type="term" value="F:helicase activity"/>
    <property type="evidence" value="ECO:0007669"/>
    <property type="project" value="UniProtKB-KW"/>
</dbReference>
<evidence type="ECO:0000313" key="2">
    <source>
        <dbReference type="EMBL" id="DAD86872.1"/>
    </source>
</evidence>
<dbReference type="InterPro" id="IPR027417">
    <property type="entry name" value="P-loop_NTPase"/>
</dbReference>
<reference evidence="2" key="1">
    <citation type="journal article" date="2021" name="Proc. Natl. Acad. Sci. U.S.A.">
        <title>A Catalog of Tens of Thousands of Viruses from Human Metagenomes Reveals Hidden Associations with Chronic Diseases.</title>
        <authorList>
            <person name="Tisza M.J."/>
            <person name="Buck C.B."/>
        </authorList>
    </citation>
    <scope>NUCLEOTIDE SEQUENCE</scope>
    <source>
        <strain evidence="2">Ctio73</strain>
    </source>
</reference>
<dbReference type="Gene3D" id="3.40.50.300">
    <property type="entry name" value="P-loop containing nucleotide triphosphate hydrolases"/>
    <property type="match status" value="1"/>
</dbReference>